<dbReference type="InterPro" id="IPR021109">
    <property type="entry name" value="Peptidase_aspartic_dom_sf"/>
</dbReference>
<evidence type="ECO:0000313" key="2">
    <source>
        <dbReference type="Proteomes" id="UP000322000"/>
    </source>
</evidence>
<sequence length="385" mass="43039">MGEPTEHWDTLIIYLIVTKLDSVTCKEWEDKKNTCSKESKVTLDDLLQFLKDRSDVLDMVQAQGHKQNIESTKRLTISPSQPPQQVRTFVTNKQLLYRAGSSRDLKCVMCDGNHALFSCIKFLNLPVQDRHTFVSNNKGAICPNCLRAGHTIQDYQFGSCKQCSQKHNSLIHTDSSASCNSLRFMPTVAHTKAHDALTRTATDGAHANTSLLNTHSNISYHTKQAVQSNTLEQVLLSTALVEVCNNNNTYIAARALLDSGSQRCFITDALCKKLRLSTIQSTLTITGIGNSVMRSEQSCDLVMRSRTSNFSTLLNCSVLPKITFRLPNSHIDFNSLQIPQHVKLADPEYNIPSDIDILIGADVFGIYYKKVYCGYLVGLTYKIHI</sequence>
<evidence type="ECO:0000313" key="3">
    <source>
        <dbReference type="RefSeq" id="XP_026745937.1"/>
    </source>
</evidence>
<accession>A0A7E5X0F0</accession>
<dbReference type="RefSeq" id="XP_026745937.1">
    <property type="nucleotide sequence ID" value="XM_026890136.1"/>
</dbReference>
<organism evidence="2 3">
    <name type="scientific">Trichoplusia ni</name>
    <name type="common">Cabbage looper</name>
    <dbReference type="NCBI Taxonomy" id="7111"/>
    <lineage>
        <taxon>Eukaryota</taxon>
        <taxon>Metazoa</taxon>
        <taxon>Ecdysozoa</taxon>
        <taxon>Arthropoda</taxon>
        <taxon>Hexapoda</taxon>
        <taxon>Insecta</taxon>
        <taxon>Pterygota</taxon>
        <taxon>Neoptera</taxon>
        <taxon>Endopterygota</taxon>
        <taxon>Lepidoptera</taxon>
        <taxon>Glossata</taxon>
        <taxon>Ditrysia</taxon>
        <taxon>Noctuoidea</taxon>
        <taxon>Noctuidae</taxon>
        <taxon>Plusiinae</taxon>
        <taxon>Trichoplusia</taxon>
    </lineage>
</organism>
<evidence type="ECO:0000259" key="1">
    <source>
        <dbReference type="Pfam" id="PF05585"/>
    </source>
</evidence>
<dbReference type="AlphaFoldDB" id="A0A7E5X0F0"/>
<dbReference type="Gene3D" id="2.40.70.10">
    <property type="entry name" value="Acid Proteases"/>
    <property type="match status" value="1"/>
</dbReference>
<keyword evidence="2" id="KW-1185">Reference proteome</keyword>
<dbReference type="PANTHER" id="PTHR47331:SF4">
    <property type="entry name" value="PEPTIDASE S1 DOMAIN-CONTAINING PROTEIN"/>
    <property type="match status" value="1"/>
</dbReference>
<feature type="domain" description="DUF1758" evidence="1">
    <location>
        <begin position="246"/>
        <end position="365"/>
    </location>
</feature>
<gene>
    <name evidence="3" type="primary">LOC113507271</name>
</gene>
<dbReference type="PANTHER" id="PTHR47331">
    <property type="entry name" value="PHD-TYPE DOMAIN-CONTAINING PROTEIN"/>
    <property type="match status" value="1"/>
</dbReference>
<dbReference type="KEGG" id="tnl:113507271"/>
<dbReference type="OrthoDB" id="5989194at2759"/>
<name>A0A7E5X0F0_TRINI</name>
<dbReference type="InterPro" id="IPR008737">
    <property type="entry name" value="DUF1758"/>
</dbReference>
<reference evidence="3" key="1">
    <citation type="submission" date="2025-08" db="UniProtKB">
        <authorList>
            <consortium name="RefSeq"/>
        </authorList>
    </citation>
    <scope>IDENTIFICATION</scope>
</reference>
<dbReference type="Proteomes" id="UP000322000">
    <property type="component" value="Unplaced"/>
</dbReference>
<dbReference type="Pfam" id="PF05585">
    <property type="entry name" value="DUF1758"/>
    <property type="match status" value="1"/>
</dbReference>
<dbReference type="GeneID" id="113507271"/>
<dbReference type="InParanoid" id="A0A7E5X0F0"/>
<proteinExistence type="predicted"/>
<protein>
    <submittedName>
        <fullName evidence="3">Uncharacterized protein LOC113507271</fullName>
    </submittedName>
</protein>